<sequence length="137" mass="15399">MGNRLEKRAILTTSVQKRIECCVRPYTLYNLHPPTHQQLAVQQRKTAMVGLDPPGSWWDADAEASLAARMSEIRRAAALHLLQHHYSPSLVTQIVEDALESRPILQQSTPTLIVSWHEEQWAKLRAAVDGTITPVGE</sequence>
<accession>A0A699ZEU5</accession>
<dbReference type="Proteomes" id="UP000485058">
    <property type="component" value="Unassembled WGS sequence"/>
</dbReference>
<keyword evidence="2" id="KW-1185">Reference proteome</keyword>
<evidence type="ECO:0000313" key="2">
    <source>
        <dbReference type="Proteomes" id="UP000485058"/>
    </source>
</evidence>
<evidence type="ECO:0000313" key="1">
    <source>
        <dbReference type="EMBL" id="GFH20395.1"/>
    </source>
</evidence>
<gene>
    <name evidence="1" type="ORF">HaLaN_17506</name>
</gene>
<protein>
    <submittedName>
        <fullName evidence="1">Uncharacterized protein</fullName>
    </submittedName>
</protein>
<organism evidence="1 2">
    <name type="scientific">Haematococcus lacustris</name>
    <name type="common">Green alga</name>
    <name type="synonym">Haematococcus pluvialis</name>
    <dbReference type="NCBI Taxonomy" id="44745"/>
    <lineage>
        <taxon>Eukaryota</taxon>
        <taxon>Viridiplantae</taxon>
        <taxon>Chlorophyta</taxon>
        <taxon>core chlorophytes</taxon>
        <taxon>Chlorophyceae</taxon>
        <taxon>CS clade</taxon>
        <taxon>Chlamydomonadales</taxon>
        <taxon>Haematococcaceae</taxon>
        <taxon>Haematococcus</taxon>
    </lineage>
</organism>
<name>A0A699ZEU5_HAELA</name>
<comment type="caution">
    <text evidence="1">The sequence shown here is derived from an EMBL/GenBank/DDBJ whole genome shotgun (WGS) entry which is preliminary data.</text>
</comment>
<reference evidence="1 2" key="1">
    <citation type="submission" date="2020-02" db="EMBL/GenBank/DDBJ databases">
        <title>Draft genome sequence of Haematococcus lacustris strain NIES-144.</title>
        <authorList>
            <person name="Morimoto D."/>
            <person name="Nakagawa S."/>
            <person name="Yoshida T."/>
            <person name="Sawayama S."/>
        </authorList>
    </citation>
    <scope>NUCLEOTIDE SEQUENCE [LARGE SCALE GENOMIC DNA]</scope>
    <source>
        <strain evidence="1 2">NIES-144</strain>
    </source>
</reference>
<dbReference type="AlphaFoldDB" id="A0A699ZEU5"/>
<dbReference type="EMBL" id="BLLF01001626">
    <property type="protein sequence ID" value="GFH20395.1"/>
    <property type="molecule type" value="Genomic_DNA"/>
</dbReference>
<proteinExistence type="predicted"/>